<feature type="transmembrane region" description="Helical" evidence="5">
    <location>
        <begin position="188"/>
        <end position="210"/>
    </location>
</feature>
<dbReference type="PANTHER" id="PTHR22773">
    <property type="entry name" value="NADH DEHYDROGENASE"/>
    <property type="match status" value="1"/>
</dbReference>
<feature type="transmembrane region" description="Helical" evidence="5">
    <location>
        <begin position="243"/>
        <end position="259"/>
    </location>
</feature>
<keyword evidence="8" id="KW-1185">Reference proteome</keyword>
<comment type="caution">
    <text evidence="7">The sequence shown here is derived from an EMBL/GenBank/DDBJ whole genome shotgun (WGS) entry which is preliminary data.</text>
</comment>
<dbReference type="GO" id="GO:0042773">
    <property type="term" value="P:ATP synthesis coupled electron transport"/>
    <property type="evidence" value="ECO:0007669"/>
    <property type="project" value="InterPro"/>
</dbReference>
<feature type="transmembrane region" description="Helical" evidence="5">
    <location>
        <begin position="448"/>
        <end position="467"/>
    </location>
</feature>
<keyword evidence="2 5" id="KW-0812">Transmembrane</keyword>
<feature type="transmembrane region" description="Helical" evidence="5">
    <location>
        <begin position="370"/>
        <end position="389"/>
    </location>
</feature>
<evidence type="ECO:0000256" key="3">
    <source>
        <dbReference type="ARBA" id="ARBA00022989"/>
    </source>
</evidence>
<comment type="subcellular location">
    <subcellularLocation>
        <location evidence="1">Membrane</location>
        <topology evidence="1">Multi-pass membrane protein</topology>
    </subcellularLocation>
</comment>
<feature type="transmembrane region" description="Helical" evidence="5">
    <location>
        <begin position="100"/>
        <end position="118"/>
    </location>
</feature>
<feature type="transmembrane region" description="Helical" evidence="5">
    <location>
        <begin position="325"/>
        <end position="350"/>
    </location>
</feature>
<feature type="transmembrane region" description="Helical" evidence="5">
    <location>
        <begin position="265"/>
        <end position="284"/>
    </location>
</feature>
<organism evidence="7 8">
    <name type="scientific">Candidatus Syntropharchaeum caldarium</name>
    <dbReference type="NCBI Taxonomy" id="1838285"/>
    <lineage>
        <taxon>Archaea</taxon>
        <taxon>Methanobacteriati</taxon>
        <taxon>Methanobacteriota</taxon>
        <taxon>Stenosarchaea group</taxon>
        <taxon>Methanomicrobia</taxon>
        <taxon>Methanosarcinales</taxon>
        <taxon>ANME-2 cluster</taxon>
        <taxon>Candidatus Syntropharchaeum</taxon>
    </lineage>
</organism>
<name>A0A1F2PD88_9EURY</name>
<proteinExistence type="inferred from homology"/>
<dbReference type="GO" id="GO:0008137">
    <property type="term" value="F:NADH dehydrogenase (ubiquinone) activity"/>
    <property type="evidence" value="ECO:0007669"/>
    <property type="project" value="InterPro"/>
</dbReference>
<accession>A0A1F2PD88</accession>
<dbReference type="InterPro" id="IPR001750">
    <property type="entry name" value="ND/Mrp_TM"/>
</dbReference>
<evidence type="ECO:0000313" key="7">
    <source>
        <dbReference type="EMBL" id="OFV68842.1"/>
    </source>
</evidence>
<dbReference type="Pfam" id="PF00361">
    <property type="entry name" value="Proton_antipo_M"/>
    <property type="match status" value="1"/>
</dbReference>
<evidence type="ECO:0000256" key="2">
    <source>
        <dbReference type="ARBA" id="ARBA00022692"/>
    </source>
</evidence>
<dbReference type="Proteomes" id="UP000186940">
    <property type="component" value="Unassembled WGS sequence"/>
</dbReference>
<feature type="transmembrane region" description="Helical" evidence="5">
    <location>
        <begin position="154"/>
        <end position="176"/>
    </location>
</feature>
<feature type="transmembrane region" description="Helical" evidence="5">
    <location>
        <begin position="409"/>
        <end position="428"/>
    </location>
</feature>
<dbReference type="AlphaFoldDB" id="A0A1F2PD88"/>
<dbReference type="HAMAP" id="MF_00445">
    <property type="entry name" value="NDH1_NuoN_1"/>
    <property type="match status" value="1"/>
</dbReference>
<evidence type="ECO:0000313" key="8">
    <source>
        <dbReference type="Proteomes" id="UP000186940"/>
    </source>
</evidence>
<dbReference type="PRINTS" id="PR01434">
    <property type="entry name" value="NADHDHGNASE5"/>
</dbReference>
<evidence type="ECO:0000256" key="5">
    <source>
        <dbReference type="SAM" id="Phobius"/>
    </source>
</evidence>
<evidence type="ECO:0000256" key="1">
    <source>
        <dbReference type="ARBA" id="ARBA00004141"/>
    </source>
</evidence>
<feature type="domain" description="NADH:quinone oxidoreductase/Mrp antiporter transmembrane" evidence="6">
    <location>
        <begin position="118"/>
        <end position="423"/>
    </location>
</feature>
<evidence type="ECO:0000259" key="6">
    <source>
        <dbReference type="Pfam" id="PF00361"/>
    </source>
</evidence>
<sequence length="488" mass="52226">MNYELLLPELIVAASALIVLLAVFIKDGGKKFAGYLSIIALLTALILVLKDGLVTPAAYFNDTIVIDPLSQIFNMIFLVVALLVVIAGIRYNEDKPNAEVFYSLLLFATLGMMIVAISNDLIPLFVGFELASLATYPLAAFEREKRGIEASVKYFVIGGLSSAILLFGLSYIYGVTGTTKIPEVADALAVNLMTPASLLGLLFVIAGFGFKMALVPFHMWAVDVYDGAPYIVTALLSSASKKMAFIAGFKVLIVGLIALRVDWYIGIALLAVMTMTLGNVVAAVQKSVKRMLAYSSVAHAGYIAIAFVVISKSLSAAEIAVAGGILHIFSHALMNLGAFLIVAVVATAALSKVKPGEEDNLDNYAGLGRIAPVTALLMAILMLSLGGVPPTFGFFSKAVIFLSAIKADLLWIAIIGVLNSALSLFYYARVVMYMYYRDPVLDRVSEPLMYILPIALATVGVLLLGLYPPTYEWAFEAARTLLAMGGIL</sequence>
<feature type="transmembrane region" description="Helical" evidence="5">
    <location>
        <begin position="6"/>
        <end position="25"/>
    </location>
</feature>
<feature type="transmembrane region" description="Helical" evidence="5">
    <location>
        <begin position="69"/>
        <end position="88"/>
    </location>
</feature>
<feature type="transmembrane region" description="Helical" evidence="5">
    <location>
        <begin position="124"/>
        <end position="142"/>
    </location>
</feature>
<dbReference type="GO" id="GO:0016020">
    <property type="term" value="C:membrane"/>
    <property type="evidence" value="ECO:0007669"/>
    <property type="project" value="UniProtKB-SubCell"/>
</dbReference>
<keyword evidence="4 5" id="KW-0472">Membrane</keyword>
<dbReference type="NCBIfam" id="TIGR01770">
    <property type="entry name" value="NDH_I_N"/>
    <property type="match status" value="1"/>
</dbReference>
<dbReference type="EMBL" id="LYOS01000001">
    <property type="protein sequence ID" value="OFV68842.1"/>
    <property type="molecule type" value="Genomic_DNA"/>
</dbReference>
<feature type="transmembrane region" description="Helical" evidence="5">
    <location>
        <begin position="291"/>
        <end position="310"/>
    </location>
</feature>
<evidence type="ECO:0000256" key="4">
    <source>
        <dbReference type="ARBA" id="ARBA00023136"/>
    </source>
</evidence>
<reference evidence="7" key="1">
    <citation type="submission" date="2016-05" db="EMBL/GenBank/DDBJ databases">
        <title>Microbial consortia oxidize butane by reversing methanogenesis.</title>
        <authorList>
            <person name="Laso-Perez R."/>
            <person name="Richter M."/>
            <person name="Wegener G."/>
            <person name="Musat F."/>
        </authorList>
    </citation>
    <scope>NUCLEOTIDE SEQUENCE [LARGE SCALE GENOMIC DNA]</scope>
    <source>
        <strain evidence="7">BOX2</strain>
    </source>
</reference>
<protein>
    <submittedName>
        <fullName evidence="7">F420H2:quinone oxidoreductase subunit N</fullName>
    </submittedName>
</protein>
<dbReference type="STRING" id="1838285.SCAL_000518"/>
<dbReference type="PATRIC" id="fig|1838285.3.peg.526"/>
<keyword evidence="3 5" id="KW-1133">Transmembrane helix</keyword>
<dbReference type="InterPro" id="IPR010096">
    <property type="entry name" value="NADH-Q_OxRdtase_suN/2"/>
</dbReference>
<feature type="transmembrane region" description="Helical" evidence="5">
    <location>
        <begin position="32"/>
        <end position="49"/>
    </location>
</feature>
<gene>
    <name evidence="7" type="ORF">SCAL_000518</name>
</gene>